<sequence>MNLLSNYYGIKGPLPFIDVDLDDDNRLYVDPHVIRLLGSPLPFATNAVNCLDTFFDAVTNRIILGTRAALAEGEELLQKFSEPRETRLGMAKVGFHGHGGADKVGTDIWNALLGDVRVLITVGVFKQIEHIPLFVEGVDNDITSDLTTRIIYGPLADFTSDMIAKYPQFRSVGEGVQTFTRQVWDPATSMWDTANVELPVVNGEPLLLVPSGWARERILMRARRFWSTIVLSYAQFETMVYANGKPVKTPKKVLKKQKGLEPGRDTNIRVTNRALKSQQDLVDAFTAFVDGKF</sequence>
<evidence type="ECO:0000313" key="2">
    <source>
        <dbReference type="Proteomes" id="UP001235720"/>
    </source>
</evidence>
<comment type="caution">
    <text evidence="1">The sequence shown here is derived from an EMBL/GenBank/DDBJ whole genome shotgun (WGS) entry which is preliminary data.</text>
</comment>
<keyword evidence="2" id="KW-1185">Reference proteome</keyword>
<accession>A0ABT7TGM0</accession>
<name>A0ABT7TGM0_9MICO</name>
<organism evidence="1 2">
    <name type="scientific">Curtobacterium subtropicum</name>
    <dbReference type="NCBI Taxonomy" id="3055138"/>
    <lineage>
        <taxon>Bacteria</taxon>
        <taxon>Bacillati</taxon>
        <taxon>Actinomycetota</taxon>
        <taxon>Actinomycetes</taxon>
        <taxon>Micrococcales</taxon>
        <taxon>Microbacteriaceae</taxon>
        <taxon>Curtobacterium</taxon>
    </lineage>
</organism>
<dbReference type="Proteomes" id="UP001235720">
    <property type="component" value="Unassembled WGS sequence"/>
</dbReference>
<reference evidence="1 2" key="1">
    <citation type="submission" date="2023-06" db="EMBL/GenBank/DDBJ databases">
        <authorList>
            <person name="Feng G."/>
            <person name="Li J."/>
            <person name="Zhu H."/>
        </authorList>
    </citation>
    <scope>NUCLEOTIDE SEQUENCE [LARGE SCALE GENOMIC DNA]</scope>
    <source>
        <strain evidence="1 2">RHCJP20</strain>
    </source>
</reference>
<proteinExistence type="predicted"/>
<gene>
    <name evidence="1" type="ORF">QUG98_09775</name>
</gene>
<dbReference type="EMBL" id="JAUCMM010000006">
    <property type="protein sequence ID" value="MDM7888742.1"/>
    <property type="molecule type" value="Genomic_DNA"/>
</dbReference>
<evidence type="ECO:0000313" key="1">
    <source>
        <dbReference type="EMBL" id="MDM7888742.1"/>
    </source>
</evidence>
<protein>
    <submittedName>
        <fullName evidence="1">Uncharacterized protein</fullName>
    </submittedName>
</protein>
<dbReference type="RefSeq" id="WP_289470350.1">
    <property type="nucleotide sequence ID" value="NZ_JAUCMM010000006.1"/>
</dbReference>